<gene>
    <name evidence="2" type="ORF">Rhe02_15540</name>
</gene>
<sequence length="123" mass="14028">MDAEELGHALASNFHDDLLPELADEDWLCNEAEWFRQLRLHALESLSERLTHAGWFGAAVDVAMRAVRVDPFRESAHQTLIQAYLAEGNQLAAQRQYQSYRDILHREMGLQPTDRLTQLLAAA</sequence>
<dbReference type="Proteomes" id="UP000612899">
    <property type="component" value="Unassembled WGS sequence"/>
</dbReference>
<dbReference type="PANTHER" id="PTHR35807">
    <property type="entry name" value="TRANSCRIPTIONAL REGULATOR REDD-RELATED"/>
    <property type="match status" value="1"/>
</dbReference>
<accession>A0A8J3Q538</accession>
<dbReference type="InterPro" id="IPR011990">
    <property type="entry name" value="TPR-like_helical_dom_sf"/>
</dbReference>
<comment type="caution">
    <text evidence="2">The sequence shown here is derived from an EMBL/GenBank/DDBJ whole genome shotgun (WGS) entry which is preliminary data.</text>
</comment>
<dbReference type="Pfam" id="PF03704">
    <property type="entry name" value="BTAD"/>
    <property type="match status" value="1"/>
</dbReference>
<dbReference type="SUPFAM" id="SSF48452">
    <property type="entry name" value="TPR-like"/>
    <property type="match status" value="1"/>
</dbReference>
<evidence type="ECO:0000259" key="1">
    <source>
        <dbReference type="SMART" id="SM01043"/>
    </source>
</evidence>
<name>A0A8J3Q538_9ACTN</name>
<dbReference type="AlphaFoldDB" id="A0A8J3Q538"/>
<proteinExistence type="predicted"/>
<dbReference type="SMART" id="SM01043">
    <property type="entry name" value="BTAD"/>
    <property type="match status" value="1"/>
</dbReference>
<protein>
    <recommendedName>
        <fullName evidence="1">Bacterial transcriptional activator domain-containing protein</fullName>
    </recommendedName>
</protein>
<feature type="domain" description="Bacterial transcriptional activator" evidence="1">
    <location>
        <begin position="1"/>
        <end position="123"/>
    </location>
</feature>
<dbReference type="InterPro" id="IPR005158">
    <property type="entry name" value="BTAD"/>
</dbReference>
<evidence type="ECO:0000313" key="3">
    <source>
        <dbReference type="Proteomes" id="UP000612899"/>
    </source>
</evidence>
<evidence type="ECO:0000313" key="2">
    <source>
        <dbReference type="EMBL" id="GIH03487.1"/>
    </source>
</evidence>
<reference evidence="2" key="1">
    <citation type="submission" date="2021-01" db="EMBL/GenBank/DDBJ databases">
        <title>Whole genome shotgun sequence of Rhizocola hellebori NBRC 109834.</title>
        <authorList>
            <person name="Komaki H."/>
            <person name="Tamura T."/>
        </authorList>
    </citation>
    <scope>NUCLEOTIDE SEQUENCE</scope>
    <source>
        <strain evidence="2">NBRC 109834</strain>
    </source>
</reference>
<keyword evidence="3" id="KW-1185">Reference proteome</keyword>
<organism evidence="2 3">
    <name type="scientific">Rhizocola hellebori</name>
    <dbReference type="NCBI Taxonomy" id="1392758"/>
    <lineage>
        <taxon>Bacteria</taxon>
        <taxon>Bacillati</taxon>
        <taxon>Actinomycetota</taxon>
        <taxon>Actinomycetes</taxon>
        <taxon>Micromonosporales</taxon>
        <taxon>Micromonosporaceae</taxon>
        <taxon>Rhizocola</taxon>
    </lineage>
</organism>
<dbReference type="InterPro" id="IPR051677">
    <property type="entry name" value="AfsR-DnrI-RedD_regulator"/>
</dbReference>
<dbReference type="Gene3D" id="1.25.40.10">
    <property type="entry name" value="Tetratricopeptide repeat domain"/>
    <property type="match status" value="1"/>
</dbReference>
<dbReference type="EMBL" id="BONY01000007">
    <property type="protein sequence ID" value="GIH03487.1"/>
    <property type="molecule type" value="Genomic_DNA"/>
</dbReference>